<dbReference type="AlphaFoldDB" id="A0A6G1G3D7"/>
<dbReference type="SMART" id="SM00939">
    <property type="entry name" value="PepX_C"/>
    <property type="match status" value="1"/>
</dbReference>
<evidence type="ECO:0000313" key="5">
    <source>
        <dbReference type="RefSeq" id="XP_033534194.1"/>
    </source>
</evidence>
<organism evidence="3">
    <name type="scientific">Eremomyces bilateralis CBS 781.70</name>
    <dbReference type="NCBI Taxonomy" id="1392243"/>
    <lineage>
        <taxon>Eukaryota</taxon>
        <taxon>Fungi</taxon>
        <taxon>Dikarya</taxon>
        <taxon>Ascomycota</taxon>
        <taxon>Pezizomycotina</taxon>
        <taxon>Dothideomycetes</taxon>
        <taxon>Dothideomycetes incertae sedis</taxon>
        <taxon>Eremomycetales</taxon>
        <taxon>Eremomycetaceae</taxon>
        <taxon>Eremomyces</taxon>
    </lineage>
</organism>
<reference evidence="5" key="3">
    <citation type="submission" date="2025-04" db="UniProtKB">
        <authorList>
            <consortium name="RefSeq"/>
        </authorList>
    </citation>
    <scope>IDENTIFICATION</scope>
    <source>
        <strain evidence="5">CBS 781.70</strain>
    </source>
</reference>
<dbReference type="Gene3D" id="3.40.50.1820">
    <property type="entry name" value="alpha/beta hydrolase"/>
    <property type="match status" value="1"/>
</dbReference>
<evidence type="ECO:0000259" key="2">
    <source>
        <dbReference type="SMART" id="SM00939"/>
    </source>
</evidence>
<dbReference type="GO" id="GO:0008239">
    <property type="term" value="F:dipeptidyl-peptidase activity"/>
    <property type="evidence" value="ECO:0007669"/>
    <property type="project" value="InterPro"/>
</dbReference>
<dbReference type="GeneID" id="54423102"/>
<dbReference type="NCBIfam" id="TIGR00976">
    <property type="entry name" value="CocE_NonD"/>
    <property type="match status" value="1"/>
</dbReference>
<dbReference type="InterPro" id="IPR008979">
    <property type="entry name" value="Galactose-bd-like_sf"/>
</dbReference>
<dbReference type="InterPro" id="IPR029058">
    <property type="entry name" value="AB_hydrolase_fold"/>
</dbReference>
<evidence type="ECO:0000313" key="3">
    <source>
        <dbReference type="EMBL" id="KAF1812563.1"/>
    </source>
</evidence>
<name>A0A6G1G3D7_9PEZI</name>
<dbReference type="PANTHER" id="PTHR43056:SF10">
    <property type="entry name" value="COCE_NOND FAMILY, PUTATIVE (AFU_ORTHOLOGUE AFUA_7G00600)-RELATED"/>
    <property type="match status" value="1"/>
</dbReference>
<dbReference type="EMBL" id="ML975157">
    <property type="protein sequence ID" value="KAF1812563.1"/>
    <property type="molecule type" value="Genomic_DNA"/>
</dbReference>
<dbReference type="Gene3D" id="2.60.120.260">
    <property type="entry name" value="Galactose-binding domain-like"/>
    <property type="match status" value="1"/>
</dbReference>
<sequence length="596" mass="67852">MDKIGEIDIILKESPSTTQGHALYLGFKQETELLTKGSILKDGALALPCDILWEKDVELRLRDGTTIYTDVFRPPNGGKIIPAIISSAGFGKQGGLNRMGTDRAPWRNGIPQKTVSSLEKFEALDPAYWCLHGYALVHPDTRGTWMSEGDVYINSTLDGKDGYDIVEWIAEQPWSNKRVTMAGNSYLAQTQWWVGAESPPHLTCLAPWEGWNDLYNDTVQRGGIPDAEFQQNLLDNCFVGLGRTEDVSAMTAKYPTWNDYWEDRRAKVENIKIPLYVVASWTNMLHTRGTFRGWSESSSPKKWLRVHNSHEWPDLYYPQNVEDLRKFYDHFMKDKSNGWEFTPKVRLSILNPGNQDIVNRPELEFPLTRQQSIPLYLNASTSCLEWGNKPTNPDTVNLDSRKDIAKFTYTFPCKAELTGYFKLKLWVQAIGNDDIDLFTKFSKLDANGGLVETECVDVGYLQDNPEVAKEKLREMHAAGDPRVNVFFSEGAHGRLRVSHRELDIERSTPHQPHYTHRNIQTLKSEGEIVPVEIEMWPHGMIWERGEKMQLSVAGFNLRPELLPWVDAPKTLNNGRILIHAGGEYDSLLLVPFIPQG</sequence>
<evidence type="ECO:0000256" key="1">
    <source>
        <dbReference type="ARBA" id="ARBA00022801"/>
    </source>
</evidence>
<dbReference type="SUPFAM" id="SSF49785">
    <property type="entry name" value="Galactose-binding domain-like"/>
    <property type="match status" value="1"/>
</dbReference>
<keyword evidence="4" id="KW-1185">Reference proteome</keyword>
<feature type="domain" description="Xaa-Pro dipeptidyl-peptidase C-terminal" evidence="2">
    <location>
        <begin position="325"/>
        <end position="589"/>
    </location>
</feature>
<accession>A0A6G1G3D7</accession>
<reference evidence="5" key="2">
    <citation type="submission" date="2020-04" db="EMBL/GenBank/DDBJ databases">
        <authorList>
            <consortium name="NCBI Genome Project"/>
        </authorList>
    </citation>
    <scope>NUCLEOTIDE SEQUENCE</scope>
    <source>
        <strain evidence="5">CBS 781.70</strain>
    </source>
</reference>
<gene>
    <name evidence="3 5" type="ORF">P152DRAFT_507413</name>
</gene>
<dbReference type="RefSeq" id="XP_033534194.1">
    <property type="nucleotide sequence ID" value="XM_033682532.1"/>
</dbReference>
<dbReference type="Pfam" id="PF08530">
    <property type="entry name" value="PepX_C"/>
    <property type="match status" value="1"/>
</dbReference>
<dbReference type="InterPro" id="IPR000383">
    <property type="entry name" value="Xaa-Pro-like_dom"/>
</dbReference>
<evidence type="ECO:0000313" key="4">
    <source>
        <dbReference type="Proteomes" id="UP000504638"/>
    </source>
</evidence>
<dbReference type="PANTHER" id="PTHR43056">
    <property type="entry name" value="PEPTIDASE S9 PROLYL OLIGOPEPTIDASE"/>
    <property type="match status" value="1"/>
</dbReference>
<reference evidence="3 5" key="1">
    <citation type="submission" date="2020-01" db="EMBL/GenBank/DDBJ databases">
        <authorList>
            <consortium name="DOE Joint Genome Institute"/>
            <person name="Haridas S."/>
            <person name="Albert R."/>
            <person name="Binder M."/>
            <person name="Bloem J."/>
            <person name="Labutti K."/>
            <person name="Salamov A."/>
            <person name="Andreopoulos B."/>
            <person name="Baker S.E."/>
            <person name="Barry K."/>
            <person name="Bills G."/>
            <person name="Bluhm B.H."/>
            <person name="Cannon C."/>
            <person name="Castanera R."/>
            <person name="Culley D.E."/>
            <person name="Daum C."/>
            <person name="Ezra D."/>
            <person name="Gonzalez J.B."/>
            <person name="Henrissat B."/>
            <person name="Kuo A."/>
            <person name="Liang C."/>
            <person name="Lipzen A."/>
            <person name="Lutzoni F."/>
            <person name="Magnuson J."/>
            <person name="Mondo S."/>
            <person name="Nolan M."/>
            <person name="Ohm R."/>
            <person name="Pangilinan J."/>
            <person name="Park H.-J."/>
            <person name="Ramirez L."/>
            <person name="Alfaro M."/>
            <person name="Sun H."/>
            <person name="Tritt A."/>
            <person name="Yoshinaga Y."/>
            <person name="Zwiers L.-H."/>
            <person name="Turgeon B.G."/>
            <person name="Goodwin S.B."/>
            <person name="Spatafora J.W."/>
            <person name="Crous P.W."/>
            <person name="Grigoriev I.V."/>
        </authorList>
    </citation>
    <scope>NUCLEOTIDE SEQUENCE</scope>
    <source>
        <strain evidence="3 5">CBS 781.70</strain>
    </source>
</reference>
<dbReference type="OrthoDB" id="2578740at2759"/>
<proteinExistence type="predicted"/>
<dbReference type="SUPFAM" id="SSF53474">
    <property type="entry name" value="alpha/beta-Hydrolases"/>
    <property type="match status" value="1"/>
</dbReference>
<dbReference type="Gene3D" id="1.10.3020.20">
    <property type="match status" value="1"/>
</dbReference>
<keyword evidence="1 3" id="KW-0378">Hydrolase</keyword>
<dbReference type="Pfam" id="PF02129">
    <property type="entry name" value="Peptidase_S15"/>
    <property type="match status" value="1"/>
</dbReference>
<dbReference type="InterPro" id="IPR005674">
    <property type="entry name" value="CocE/Ser_esterase"/>
</dbReference>
<protein>
    <submittedName>
        <fullName evidence="3 5">Hydrolase CocE/NonD family protein</fullName>
    </submittedName>
</protein>
<dbReference type="InterPro" id="IPR050585">
    <property type="entry name" value="Xaa-Pro_dipeptidyl-ppase/CocE"/>
</dbReference>
<dbReference type="InterPro" id="IPR013736">
    <property type="entry name" value="Xaa-Pro_dipept_C"/>
</dbReference>
<dbReference type="Proteomes" id="UP000504638">
    <property type="component" value="Unplaced"/>
</dbReference>